<dbReference type="AlphaFoldDB" id="A0A8E2JY79"/>
<dbReference type="InterPro" id="IPR036259">
    <property type="entry name" value="MFS_trans_sf"/>
</dbReference>
<name>A0A8E2JY79_9PEZI</name>
<proteinExistence type="predicted"/>
<accession>A0A8E2JY79</accession>
<dbReference type="Gene3D" id="1.20.1250.20">
    <property type="entry name" value="MFS general substrate transporter like domains"/>
    <property type="match status" value="1"/>
</dbReference>
<feature type="non-terminal residue" evidence="1">
    <location>
        <position position="121"/>
    </location>
</feature>
<dbReference type="Proteomes" id="UP000250140">
    <property type="component" value="Unassembled WGS sequence"/>
</dbReference>
<dbReference type="OrthoDB" id="2153661at2759"/>
<evidence type="ECO:0000313" key="1">
    <source>
        <dbReference type="EMBL" id="OCL13564.1"/>
    </source>
</evidence>
<gene>
    <name evidence="1" type="ORF">AOQ84DRAFT_282905</name>
</gene>
<dbReference type="EMBL" id="KV748703">
    <property type="protein sequence ID" value="OCL13564.1"/>
    <property type="molecule type" value="Genomic_DNA"/>
</dbReference>
<protein>
    <submittedName>
        <fullName evidence="1">Uncharacterized protein</fullName>
    </submittedName>
</protein>
<reference evidence="1 2" key="1">
    <citation type="journal article" date="2016" name="Nat. Commun.">
        <title>Ectomycorrhizal ecology is imprinted in the genome of the dominant symbiotic fungus Cenococcum geophilum.</title>
        <authorList>
            <consortium name="DOE Joint Genome Institute"/>
            <person name="Peter M."/>
            <person name="Kohler A."/>
            <person name="Ohm R.A."/>
            <person name="Kuo A."/>
            <person name="Krutzmann J."/>
            <person name="Morin E."/>
            <person name="Arend M."/>
            <person name="Barry K.W."/>
            <person name="Binder M."/>
            <person name="Choi C."/>
            <person name="Clum A."/>
            <person name="Copeland A."/>
            <person name="Grisel N."/>
            <person name="Haridas S."/>
            <person name="Kipfer T."/>
            <person name="LaButti K."/>
            <person name="Lindquist E."/>
            <person name="Lipzen A."/>
            <person name="Maire R."/>
            <person name="Meier B."/>
            <person name="Mihaltcheva S."/>
            <person name="Molinier V."/>
            <person name="Murat C."/>
            <person name="Poggeler S."/>
            <person name="Quandt C.A."/>
            <person name="Sperisen C."/>
            <person name="Tritt A."/>
            <person name="Tisserant E."/>
            <person name="Crous P.W."/>
            <person name="Henrissat B."/>
            <person name="Nehls U."/>
            <person name="Egli S."/>
            <person name="Spatafora J.W."/>
            <person name="Grigoriev I.V."/>
            <person name="Martin F.M."/>
        </authorList>
    </citation>
    <scope>NUCLEOTIDE SEQUENCE [LARGE SCALE GENOMIC DNA]</scope>
    <source>
        <strain evidence="1 2">CBS 207.34</strain>
    </source>
</reference>
<evidence type="ECO:0000313" key="2">
    <source>
        <dbReference type="Proteomes" id="UP000250140"/>
    </source>
</evidence>
<organism evidence="1 2">
    <name type="scientific">Glonium stellatum</name>
    <dbReference type="NCBI Taxonomy" id="574774"/>
    <lineage>
        <taxon>Eukaryota</taxon>
        <taxon>Fungi</taxon>
        <taxon>Dikarya</taxon>
        <taxon>Ascomycota</taxon>
        <taxon>Pezizomycotina</taxon>
        <taxon>Dothideomycetes</taxon>
        <taxon>Pleosporomycetidae</taxon>
        <taxon>Gloniales</taxon>
        <taxon>Gloniaceae</taxon>
        <taxon>Glonium</taxon>
    </lineage>
</organism>
<keyword evidence="2" id="KW-1185">Reference proteome</keyword>
<sequence>NRIGREWTSILRFASYIIIGFVIGRCHTSLTARSISAFIVLCDLLQATGHMGSEATSRPISAQGCPTAVRVGMGHRISAGLRKVGSATGSQAFTPLGDGAGPASTSSLASEIGVWGCTICY</sequence>